<keyword evidence="4" id="KW-0648">Protein biosynthesis</keyword>
<dbReference type="InterPro" id="IPR025490">
    <property type="entry name" value="RqcP"/>
</dbReference>
<dbReference type="Gene3D" id="3.10.290.10">
    <property type="entry name" value="RNA-binding S4 domain"/>
    <property type="match status" value="1"/>
</dbReference>
<evidence type="ECO:0000256" key="4">
    <source>
        <dbReference type="ARBA" id="ARBA00022917"/>
    </source>
</evidence>
<dbReference type="PIRSF" id="PIRSF038881">
    <property type="entry name" value="RNAbp_HP1423"/>
    <property type="match status" value="1"/>
</dbReference>
<dbReference type="InterPro" id="IPR036986">
    <property type="entry name" value="S4_RNA-bd_sf"/>
</dbReference>
<dbReference type="AlphaFoldDB" id="E6PCN3"/>
<keyword evidence="3" id="KW-0694">RNA-binding</keyword>
<dbReference type="SMART" id="SM00363">
    <property type="entry name" value="S4"/>
    <property type="match status" value="1"/>
</dbReference>
<keyword evidence="2" id="KW-0699">rRNA-binding</keyword>
<proteinExistence type="predicted"/>
<comment type="caution">
    <text evidence="6">The sequence shown here is derived from an EMBL/GenBank/DDBJ whole genome shotgun (WGS) entry which is preliminary data.</text>
</comment>
<feature type="domain" description="RNA-binding S4" evidence="5">
    <location>
        <begin position="1"/>
        <end position="62"/>
    </location>
</feature>
<dbReference type="GO" id="GO:0000049">
    <property type="term" value="F:tRNA binding"/>
    <property type="evidence" value="ECO:0007669"/>
    <property type="project" value="UniProtKB-KW"/>
</dbReference>
<reference evidence="6" key="1">
    <citation type="submission" date="2009-10" db="EMBL/GenBank/DDBJ databases">
        <title>Diversity of trophic interactions inside an arsenic-rich microbial ecosystem.</title>
        <authorList>
            <person name="Bertin P.N."/>
            <person name="Heinrich-Salmeron A."/>
            <person name="Pelletier E."/>
            <person name="Goulhen-Chollet F."/>
            <person name="Arsene-Ploetze F."/>
            <person name="Gallien S."/>
            <person name="Calteau A."/>
            <person name="Vallenet D."/>
            <person name="Casiot C."/>
            <person name="Chane-Woon-Ming B."/>
            <person name="Giloteaux L."/>
            <person name="Barakat M."/>
            <person name="Bonnefoy V."/>
            <person name="Bruneel O."/>
            <person name="Chandler M."/>
            <person name="Cleiss J."/>
            <person name="Duran R."/>
            <person name="Elbaz-Poulichet F."/>
            <person name="Fonknechten N."/>
            <person name="Lauga B."/>
            <person name="Mornico D."/>
            <person name="Ortet P."/>
            <person name="Schaeffer C."/>
            <person name="Siguier P."/>
            <person name="Alexander Thil Smith A."/>
            <person name="Van Dorsselaer A."/>
            <person name="Weissenbach J."/>
            <person name="Medigue C."/>
            <person name="Le Paslier D."/>
        </authorList>
    </citation>
    <scope>NUCLEOTIDE SEQUENCE</scope>
</reference>
<gene>
    <name evidence="6" type="ORF">CARN1_2104</name>
</gene>
<evidence type="ECO:0000256" key="2">
    <source>
        <dbReference type="ARBA" id="ARBA00022730"/>
    </source>
</evidence>
<dbReference type="Pfam" id="PF01479">
    <property type="entry name" value="S4"/>
    <property type="match status" value="1"/>
</dbReference>
<accession>E6PCN3</accession>
<dbReference type="GO" id="GO:0019843">
    <property type="term" value="F:rRNA binding"/>
    <property type="evidence" value="ECO:0007669"/>
    <property type="project" value="UniProtKB-KW"/>
</dbReference>
<keyword evidence="1" id="KW-0820">tRNA-binding</keyword>
<organism evidence="6">
    <name type="scientific">mine drainage metagenome</name>
    <dbReference type="NCBI Taxonomy" id="410659"/>
    <lineage>
        <taxon>unclassified sequences</taxon>
        <taxon>metagenomes</taxon>
        <taxon>ecological metagenomes</taxon>
    </lineage>
</organism>
<name>E6PCN3_9ZZZZ</name>
<evidence type="ECO:0000313" key="6">
    <source>
        <dbReference type="EMBL" id="CBH74217.1"/>
    </source>
</evidence>
<dbReference type="EMBL" id="CABL01000001">
    <property type="protein sequence ID" value="CBH74217.1"/>
    <property type="molecule type" value="Genomic_DNA"/>
</dbReference>
<evidence type="ECO:0000256" key="1">
    <source>
        <dbReference type="ARBA" id="ARBA00022555"/>
    </source>
</evidence>
<dbReference type="PROSITE" id="PS50889">
    <property type="entry name" value="S4"/>
    <property type="match status" value="1"/>
</dbReference>
<sequence>MRLDKFLKVARLAKRRSEAHEALEHGRILRDGKALKPGHRVVPGDVFEIHYVNRVVTVRVLDVPLRVTPSLLPAALYEVLETRREQPEEWI</sequence>
<dbReference type="SUPFAM" id="SSF55174">
    <property type="entry name" value="Alpha-L RNA-binding motif"/>
    <property type="match status" value="1"/>
</dbReference>
<dbReference type="InterPro" id="IPR002942">
    <property type="entry name" value="S4_RNA-bd"/>
</dbReference>
<protein>
    <recommendedName>
        <fullName evidence="5">RNA-binding S4 domain-containing protein</fullName>
    </recommendedName>
</protein>
<dbReference type="CDD" id="cd00165">
    <property type="entry name" value="S4"/>
    <property type="match status" value="1"/>
</dbReference>
<dbReference type="GO" id="GO:0006412">
    <property type="term" value="P:translation"/>
    <property type="evidence" value="ECO:0007669"/>
    <property type="project" value="UniProtKB-KW"/>
</dbReference>
<evidence type="ECO:0000259" key="5">
    <source>
        <dbReference type="SMART" id="SM00363"/>
    </source>
</evidence>
<evidence type="ECO:0000256" key="3">
    <source>
        <dbReference type="ARBA" id="ARBA00022884"/>
    </source>
</evidence>